<feature type="region of interest" description="Disordered" evidence="1">
    <location>
        <begin position="1"/>
        <end position="63"/>
    </location>
</feature>
<organism evidence="2 3">
    <name type="scientific">Agaricus bisporus var. burnettii (strain JB137-S8 / ATCC MYA-4627 / FGSC 10392)</name>
    <name type="common">White button mushroom</name>
    <dbReference type="NCBI Taxonomy" id="597362"/>
    <lineage>
        <taxon>Eukaryota</taxon>
        <taxon>Fungi</taxon>
        <taxon>Dikarya</taxon>
        <taxon>Basidiomycota</taxon>
        <taxon>Agaricomycotina</taxon>
        <taxon>Agaricomycetes</taxon>
        <taxon>Agaricomycetidae</taxon>
        <taxon>Agaricales</taxon>
        <taxon>Agaricineae</taxon>
        <taxon>Agaricaceae</taxon>
        <taxon>Agaricus</taxon>
    </lineage>
</organism>
<keyword evidence="3" id="KW-1185">Reference proteome</keyword>
<sequence length="63" mass="6295">MPSATDDGRGLHLRLTLSSGSMASSTGGPTSFKRSLEELFGGAESDGDEERSSTGGAGGMMVG</sequence>
<feature type="non-terminal residue" evidence="2">
    <location>
        <position position="63"/>
    </location>
</feature>
<dbReference type="KEGG" id="abp:AGABI1DRAFT115006"/>
<dbReference type="EMBL" id="JH971394">
    <property type="protein sequence ID" value="EKM77730.1"/>
    <property type="molecule type" value="Genomic_DNA"/>
</dbReference>
<dbReference type="InParanoid" id="K5XS41"/>
<reference evidence="3" key="1">
    <citation type="journal article" date="2012" name="Proc. Natl. Acad. Sci. U.S.A.">
        <title>Genome sequence of the button mushroom Agaricus bisporus reveals mechanisms governing adaptation to a humic-rich ecological niche.</title>
        <authorList>
            <person name="Morin E."/>
            <person name="Kohler A."/>
            <person name="Baker A.R."/>
            <person name="Foulongne-Oriol M."/>
            <person name="Lombard V."/>
            <person name="Nagy L.G."/>
            <person name="Ohm R.A."/>
            <person name="Patyshakuliyeva A."/>
            <person name="Brun A."/>
            <person name="Aerts A.L."/>
            <person name="Bailey A.M."/>
            <person name="Billette C."/>
            <person name="Coutinho P.M."/>
            <person name="Deakin G."/>
            <person name="Doddapaneni H."/>
            <person name="Floudas D."/>
            <person name="Grimwood J."/>
            <person name="Hilden K."/>
            <person name="Kuees U."/>
            <person name="LaButti K.M."/>
            <person name="Lapidus A."/>
            <person name="Lindquist E.A."/>
            <person name="Lucas S.M."/>
            <person name="Murat C."/>
            <person name="Riley R.W."/>
            <person name="Salamov A.A."/>
            <person name="Schmutz J."/>
            <person name="Subramanian V."/>
            <person name="Woesten H.A.B."/>
            <person name="Xu J."/>
            <person name="Eastwood D.C."/>
            <person name="Foster G.D."/>
            <person name="Sonnenberg A.S."/>
            <person name="Cullen D."/>
            <person name="de Vries R.P."/>
            <person name="Lundell T."/>
            <person name="Hibbett D.S."/>
            <person name="Henrissat B."/>
            <person name="Burton K.S."/>
            <person name="Kerrigan R.W."/>
            <person name="Challen M.P."/>
            <person name="Grigoriev I.V."/>
            <person name="Martin F."/>
        </authorList>
    </citation>
    <scope>NUCLEOTIDE SEQUENCE [LARGE SCALE GENOMIC DNA]</scope>
    <source>
        <strain evidence="3">JB137-S8 / ATCC MYA-4627 / FGSC 10392</strain>
    </source>
</reference>
<dbReference type="HOGENOM" id="CLU_2891871_0_0_1"/>
<protein>
    <submittedName>
        <fullName evidence="2">Uncharacterized protein</fullName>
    </submittedName>
</protein>
<dbReference type="RefSeq" id="XP_007331586.1">
    <property type="nucleotide sequence ID" value="XM_007331524.1"/>
</dbReference>
<gene>
    <name evidence="2" type="ORF">AGABI1DRAFT_115006</name>
</gene>
<accession>K5XS41</accession>
<dbReference type="Proteomes" id="UP000008493">
    <property type="component" value="Unassembled WGS sequence"/>
</dbReference>
<dbReference type="AlphaFoldDB" id="K5XS41"/>
<proteinExistence type="predicted"/>
<feature type="compositionally biased region" description="Basic and acidic residues" evidence="1">
    <location>
        <begin position="1"/>
        <end position="10"/>
    </location>
</feature>
<name>K5XS41_AGABU</name>
<evidence type="ECO:0000313" key="2">
    <source>
        <dbReference type="EMBL" id="EKM77730.1"/>
    </source>
</evidence>
<dbReference type="GeneID" id="18824557"/>
<evidence type="ECO:0000256" key="1">
    <source>
        <dbReference type="SAM" id="MobiDB-lite"/>
    </source>
</evidence>
<evidence type="ECO:0000313" key="3">
    <source>
        <dbReference type="Proteomes" id="UP000008493"/>
    </source>
</evidence>
<feature type="compositionally biased region" description="Polar residues" evidence="1">
    <location>
        <begin position="16"/>
        <end position="33"/>
    </location>
</feature>